<evidence type="ECO:0000313" key="1">
    <source>
        <dbReference type="EMBL" id="CAL1715674.1"/>
    </source>
</evidence>
<dbReference type="EMBL" id="OZ037951">
    <property type="protein sequence ID" value="CAL1715674.1"/>
    <property type="molecule type" value="Genomic_DNA"/>
</dbReference>
<organism evidence="1 2">
    <name type="scientific">Somion occarium</name>
    <dbReference type="NCBI Taxonomy" id="3059160"/>
    <lineage>
        <taxon>Eukaryota</taxon>
        <taxon>Fungi</taxon>
        <taxon>Dikarya</taxon>
        <taxon>Basidiomycota</taxon>
        <taxon>Agaricomycotina</taxon>
        <taxon>Agaricomycetes</taxon>
        <taxon>Polyporales</taxon>
        <taxon>Cerrenaceae</taxon>
        <taxon>Somion</taxon>
    </lineage>
</organism>
<gene>
    <name evidence="1" type="ORF">GFSPODELE1_LOCUS10361</name>
</gene>
<sequence>MAEGTRPLPSELILYIIEQYRNDKHTLSLCALVCRDWCAFSWPLLFNRITILFDPYHTHLSFTCAQLCDLLNAGDCCPCASFMHDLSVRSVCSPAGSSDVRFRHFQLSEAQVLLENFRNLRSLSLTQLYIASQCPPSAVQAFRLSRLILDDVVVDPVWFDLLKMFSEIQELHAVNLYHITIESLSDGNRKWMHHPMIIRTLFLEEYSNTMRFNFPVKAIAVGAITRISCGISSPEALDHLSSFLRPAVSTNLTHLHIILDYTYCRDIASLNWTSLSGHRQRSFTDFHVTVKYTAEHHDYHPGYECLRSFLRQAIDSLPSHVITHLSIVISNLTETYRIFPWGILDTALERFSKSNLISIVLADDTLCLDGDLGAEASHHIWSNMHSTRSRDILEIVNNATEWRPHDRAYGDDEGYFRPPPTLFSLPKN</sequence>
<protein>
    <recommendedName>
        <fullName evidence="3">F-box domain-containing protein</fullName>
    </recommendedName>
</protein>
<dbReference type="Proteomes" id="UP001497453">
    <property type="component" value="Chromosome 8"/>
</dbReference>
<name>A0ABP1EA14_9APHY</name>
<evidence type="ECO:0000313" key="2">
    <source>
        <dbReference type="Proteomes" id="UP001497453"/>
    </source>
</evidence>
<accession>A0ABP1EA14</accession>
<evidence type="ECO:0008006" key="3">
    <source>
        <dbReference type="Google" id="ProtNLM"/>
    </source>
</evidence>
<reference evidence="2" key="1">
    <citation type="submission" date="2024-04" db="EMBL/GenBank/DDBJ databases">
        <authorList>
            <person name="Shaw F."/>
            <person name="Minotto A."/>
        </authorList>
    </citation>
    <scope>NUCLEOTIDE SEQUENCE [LARGE SCALE GENOMIC DNA]</scope>
</reference>
<keyword evidence="2" id="KW-1185">Reference proteome</keyword>
<proteinExistence type="predicted"/>